<dbReference type="PANTHER" id="PTHR30419:SF8">
    <property type="entry name" value="NITROGEN ASSIMILATION TRANSCRIPTIONAL ACTIVATOR-RELATED"/>
    <property type="match status" value="1"/>
</dbReference>
<keyword evidence="4" id="KW-0804">Transcription</keyword>
<protein>
    <submittedName>
        <fullName evidence="6">Transcriptional regulator, LysR family</fullName>
    </submittedName>
</protein>
<dbReference type="InterPro" id="IPR036390">
    <property type="entry name" value="WH_DNA-bd_sf"/>
</dbReference>
<dbReference type="InterPro" id="IPR005119">
    <property type="entry name" value="LysR_subst-bd"/>
</dbReference>
<keyword evidence="2" id="KW-0805">Transcription regulation</keyword>
<keyword evidence="3" id="KW-0238">DNA-binding</keyword>
<dbReference type="InterPro" id="IPR050950">
    <property type="entry name" value="HTH-type_LysR_regulators"/>
</dbReference>
<dbReference type="FunFam" id="1.10.10.10:FF:000001">
    <property type="entry name" value="LysR family transcriptional regulator"/>
    <property type="match status" value="1"/>
</dbReference>
<evidence type="ECO:0000259" key="5">
    <source>
        <dbReference type="PROSITE" id="PS50931"/>
    </source>
</evidence>
<evidence type="ECO:0000313" key="6">
    <source>
        <dbReference type="EMBL" id="SDL19095.1"/>
    </source>
</evidence>
<evidence type="ECO:0000256" key="1">
    <source>
        <dbReference type="ARBA" id="ARBA00009437"/>
    </source>
</evidence>
<dbReference type="InterPro" id="IPR036388">
    <property type="entry name" value="WH-like_DNA-bd_sf"/>
</dbReference>
<dbReference type="Pfam" id="PF00126">
    <property type="entry name" value="HTH_1"/>
    <property type="match status" value="1"/>
</dbReference>
<reference evidence="7" key="1">
    <citation type="submission" date="2016-10" db="EMBL/GenBank/DDBJ databases">
        <authorList>
            <person name="Varghese N."/>
            <person name="Submissions S."/>
        </authorList>
    </citation>
    <scope>NUCLEOTIDE SEQUENCE [LARGE SCALE GENOMIC DNA]</scope>
    <source>
        <strain evidence="7">AAP</strain>
    </source>
</reference>
<dbReference type="Pfam" id="PF03466">
    <property type="entry name" value="LysR_substrate"/>
    <property type="match status" value="1"/>
</dbReference>
<evidence type="ECO:0000256" key="3">
    <source>
        <dbReference type="ARBA" id="ARBA00023125"/>
    </source>
</evidence>
<dbReference type="GO" id="GO:0003677">
    <property type="term" value="F:DNA binding"/>
    <property type="evidence" value="ECO:0007669"/>
    <property type="project" value="UniProtKB-KW"/>
</dbReference>
<dbReference type="PROSITE" id="PS50931">
    <property type="entry name" value="HTH_LYSR"/>
    <property type="match status" value="1"/>
</dbReference>
<dbReference type="InterPro" id="IPR000847">
    <property type="entry name" value="LysR_HTH_N"/>
</dbReference>
<gene>
    <name evidence="6" type="ORF">SAMN05192555_10342</name>
</gene>
<dbReference type="AlphaFoldDB" id="A0A1G9I206"/>
<dbReference type="GO" id="GO:0005829">
    <property type="term" value="C:cytosol"/>
    <property type="evidence" value="ECO:0007669"/>
    <property type="project" value="TreeGrafter"/>
</dbReference>
<dbReference type="Gene3D" id="3.40.190.290">
    <property type="match status" value="1"/>
</dbReference>
<dbReference type="GO" id="GO:0003700">
    <property type="term" value="F:DNA-binding transcription factor activity"/>
    <property type="evidence" value="ECO:0007669"/>
    <property type="project" value="InterPro"/>
</dbReference>
<comment type="similarity">
    <text evidence="1">Belongs to the LysR transcriptional regulatory family.</text>
</comment>
<dbReference type="Proteomes" id="UP000199107">
    <property type="component" value="Unassembled WGS sequence"/>
</dbReference>
<proteinExistence type="inferred from homology"/>
<name>A0A1G9I206_9GAMM</name>
<keyword evidence="7" id="KW-1185">Reference proteome</keyword>
<accession>A0A1G9I206</accession>
<evidence type="ECO:0000256" key="2">
    <source>
        <dbReference type="ARBA" id="ARBA00023015"/>
    </source>
</evidence>
<organism evidence="6 7">
    <name type="scientific">Franzmannia pantelleriensis</name>
    <dbReference type="NCBI Taxonomy" id="48727"/>
    <lineage>
        <taxon>Bacteria</taxon>
        <taxon>Pseudomonadati</taxon>
        <taxon>Pseudomonadota</taxon>
        <taxon>Gammaproteobacteria</taxon>
        <taxon>Oceanospirillales</taxon>
        <taxon>Halomonadaceae</taxon>
        <taxon>Franzmannia</taxon>
    </lineage>
</organism>
<dbReference type="SUPFAM" id="SSF46785">
    <property type="entry name" value="Winged helix' DNA-binding domain"/>
    <property type="match status" value="1"/>
</dbReference>
<evidence type="ECO:0000313" key="7">
    <source>
        <dbReference type="Proteomes" id="UP000199107"/>
    </source>
</evidence>
<dbReference type="STRING" id="48727.SAMN05192555_10342"/>
<feature type="domain" description="HTH lysR-type" evidence="5">
    <location>
        <begin position="2"/>
        <end position="59"/>
    </location>
</feature>
<dbReference type="RefSeq" id="WP_245701452.1">
    <property type="nucleotide sequence ID" value="NZ_FNGH01000003.1"/>
</dbReference>
<dbReference type="EMBL" id="FNGH01000003">
    <property type="protein sequence ID" value="SDL19095.1"/>
    <property type="molecule type" value="Genomic_DNA"/>
</dbReference>
<dbReference type="PANTHER" id="PTHR30419">
    <property type="entry name" value="HTH-TYPE TRANSCRIPTIONAL REGULATOR YBHD"/>
    <property type="match status" value="1"/>
</dbReference>
<dbReference type="Gene3D" id="1.10.10.10">
    <property type="entry name" value="Winged helix-like DNA-binding domain superfamily/Winged helix DNA-binding domain"/>
    <property type="match status" value="1"/>
</dbReference>
<evidence type="ECO:0000256" key="4">
    <source>
        <dbReference type="ARBA" id="ARBA00023163"/>
    </source>
</evidence>
<dbReference type="SUPFAM" id="SSF53850">
    <property type="entry name" value="Periplasmic binding protein-like II"/>
    <property type="match status" value="1"/>
</dbReference>
<sequence length="303" mass="32947">MMHWRALRYFDTVARCRSLRQAAAQLHIAPTAISRQIDLLEHQLGAPLIERGPNGISLTAAGELLAAQAQRTLRDLERVQEHIHDLKGLRTGRVSLQVAEGVVAGLLTPALAELSRQHPRLDFDIHIASAGQIVEALRRGDADIGLAFFMPRHDDILPLASVTLEHHVVMAPNHPLAAASTLRLADLVEQPLALPDARYGVRQALDAAARQQDVRLTPTFHAASLETQKALAMAGVAVLILPPMAVARECRAGQLVGIPLQHGELPGARVDLCLYRHRQRSFATEACLSLLAEQINCLNVPSA</sequence>